<dbReference type="InterPro" id="IPR036520">
    <property type="entry name" value="UPF0759_sf"/>
</dbReference>
<evidence type="ECO:0000313" key="2">
    <source>
        <dbReference type="Proteomes" id="UP000001739"/>
    </source>
</evidence>
<dbReference type="eggNOG" id="COG1801">
    <property type="taxonomic scope" value="Bacteria"/>
</dbReference>
<dbReference type="InterPro" id="IPR002763">
    <property type="entry name" value="DUF72"/>
</dbReference>
<dbReference type="HOGENOM" id="CLU_046519_3_1_4"/>
<dbReference type="Proteomes" id="UP000001739">
    <property type="component" value="Chromosome 2"/>
</dbReference>
<dbReference type="AlphaFoldDB" id="B2TB60"/>
<dbReference type="PANTHER" id="PTHR30348:SF14">
    <property type="entry name" value="BLR8050 PROTEIN"/>
    <property type="match status" value="1"/>
</dbReference>
<reference evidence="1 2" key="1">
    <citation type="journal article" date="2011" name="J. Bacteriol.">
        <title>Complete genome sequence of the plant growth-promoting endophyte Burkholderia phytofirmans strain PsJN.</title>
        <authorList>
            <person name="Weilharter A."/>
            <person name="Mitter B."/>
            <person name="Shin M.V."/>
            <person name="Chain P.S."/>
            <person name="Nowak J."/>
            <person name="Sessitsch A."/>
        </authorList>
    </citation>
    <scope>NUCLEOTIDE SEQUENCE [LARGE SCALE GENOMIC DNA]</scope>
    <source>
        <strain evidence="2">DSM 17436 / LMG 22146 / PsJN</strain>
    </source>
</reference>
<evidence type="ECO:0000313" key="1">
    <source>
        <dbReference type="EMBL" id="ACD20656.1"/>
    </source>
</evidence>
<dbReference type="PANTHER" id="PTHR30348">
    <property type="entry name" value="UNCHARACTERIZED PROTEIN YECE"/>
    <property type="match status" value="1"/>
</dbReference>
<evidence type="ECO:0008006" key="3">
    <source>
        <dbReference type="Google" id="ProtNLM"/>
    </source>
</evidence>
<accession>B2TB60</accession>
<gene>
    <name evidence="1" type="ordered locus">Bphyt_6330</name>
</gene>
<dbReference type="Gene3D" id="3.20.20.410">
    <property type="entry name" value="Protein of unknown function UPF0759"/>
    <property type="match status" value="1"/>
</dbReference>
<name>B2TB60_PARPJ</name>
<dbReference type="Pfam" id="PF01904">
    <property type="entry name" value="DUF72"/>
    <property type="match status" value="1"/>
</dbReference>
<dbReference type="KEGG" id="bpy:Bphyt_6330"/>
<dbReference type="STRING" id="398527.Bphyt_6330"/>
<protein>
    <recommendedName>
        <fullName evidence="3">DUF72 domain-containing protein</fullName>
    </recommendedName>
</protein>
<dbReference type="SUPFAM" id="SSF117396">
    <property type="entry name" value="TM1631-like"/>
    <property type="match status" value="1"/>
</dbReference>
<sequence>MVCGVDGLDAVALYGVRDFMISKMLRKNVLDAPPIRIGCAGWGLSSAIAARFPTQGTHLERYATIFSAVEINSSFYHSHQPKTYARWAASVPDAFRFSVKILQKVSHELRLSGADAVMDEFLQQVMQLGDKLGCLLLQLPPSLALDEVTARRFFRRLRSLTDTRVVCEPRHATWFTEEGAQMMKDAGIGCVRSDPRPVAAAEPVGDSSTLYIRLHGSPKIYYSAYDDSFIEAVAARIVEARNSCSEVWCIFDNTAAGEAIPNALMLMERLRESEST</sequence>
<proteinExistence type="predicted"/>
<dbReference type="EMBL" id="CP001053">
    <property type="protein sequence ID" value="ACD20656.1"/>
    <property type="molecule type" value="Genomic_DNA"/>
</dbReference>
<organism evidence="1 2">
    <name type="scientific">Paraburkholderia phytofirmans (strain DSM 17436 / LMG 22146 / PsJN)</name>
    <name type="common">Burkholderia phytofirmans</name>
    <dbReference type="NCBI Taxonomy" id="398527"/>
    <lineage>
        <taxon>Bacteria</taxon>
        <taxon>Pseudomonadati</taxon>
        <taxon>Pseudomonadota</taxon>
        <taxon>Betaproteobacteria</taxon>
        <taxon>Burkholderiales</taxon>
        <taxon>Burkholderiaceae</taxon>
        <taxon>Paraburkholderia</taxon>
    </lineage>
</organism>